<dbReference type="PATRIC" id="fig|1121307.3.peg.19"/>
<gene>
    <name evidence="2" type="primary">yesF</name>
    <name evidence="2" type="ORF">CLCY_10c00170</name>
</gene>
<sequence length="283" mass="32097">MKILVTGASGNVGGYVTRELIKLGESVVASGSNVDRLKKTFGDSCDVVYFDFNDKNTFDEALKDVDRVFLMRPPSLGNPTALYPFIDALKKHNIKLVSFLSLMGVENNPIPPHGKIEKYIEKIGLSYSHIRPGFFMQNISGIHSDEIRKEDRVFVPAGKSKTSFIDATDIGLAIAKILHNSYEHINTKYTLTGSESIDYYEVANILSECLKRKIIYANPSLLRYRKHYINNRKLDKTYVNVTVMLYIMTRLGTSKHVTNDFFKITGKEPNTFKEFVLNNLDCF</sequence>
<name>A0A0J8D9D9_CLOCY</name>
<dbReference type="GO" id="GO:0016491">
    <property type="term" value="F:oxidoreductase activity"/>
    <property type="evidence" value="ECO:0007669"/>
    <property type="project" value="UniProtKB-KW"/>
</dbReference>
<dbReference type="InterPro" id="IPR036291">
    <property type="entry name" value="NAD(P)-bd_dom_sf"/>
</dbReference>
<dbReference type="SUPFAM" id="SSF51735">
    <property type="entry name" value="NAD(P)-binding Rossmann-fold domains"/>
    <property type="match status" value="1"/>
</dbReference>
<dbReference type="InterPro" id="IPR051604">
    <property type="entry name" value="Ergot_Alk_Oxidoreductase"/>
</dbReference>
<organism evidence="2 3">
    <name type="scientific">Clostridium cylindrosporum DSM 605</name>
    <dbReference type="NCBI Taxonomy" id="1121307"/>
    <lineage>
        <taxon>Bacteria</taxon>
        <taxon>Bacillati</taxon>
        <taxon>Bacillota</taxon>
        <taxon>Clostridia</taxon>
        <taxon>Eubacteriales</taxon>
        <taxon>Clostridiaceae</taxon>
        <taxon>Clostridium</taxon>
    </lineage>
</organism>
<comment type="caution">
    <text evidence="2">The sequence shown here is derived from an EMBL/GenBank/DDBJ whole genome shotgun (WGS) entry which is preliminary data.</text>
</comment>
<dbReference type="EC" id="1.-.-.-" evidence="2"/>
<keyword evidence="3" id="KW-1185">Reference proteome</keyword>
<proteinExistence type="predicted"/>
<dbReference type="CDD" id="cd05269">
    <property type="entry name" value="TMR_SDR_a"/>
    <property type="match status" value="1"/>
</dbReference>
<dbReference type="Gene3D" id="3.40.50.720">
    <property type="entry name" value="NAD(P)-binding Rossmann-like Domain"/>
    <property type="match status" value="1"/>
</dbReference>
<reference evidence="2 3" key="1">
    <citation type="submission" date="2015-06" db="EMBL/GenBank/DDBJ databases">
        <title>Draft genome sequence of the purine-degrading Clostridium cylindrosporum HC-1 (DSM 605).</title>
        <authorList>
            <person name="Poehlein A."/>
            <person name="Schiel-Bengelsdorf B."/>
            <person name="Bengelsdorf F."/>
            <person name="Daniel R."/>
            <person name="Duerre P."/>
        </authorList>
    </citation>
    <scope>NUCLEOTIDE SEQUENCE [LARGE SCALE GENOMIC DNA]</scope>
    <source>
        <strain evidence="2 3">DSM 605</strain>
    </source>
</reference>
<evidence type="ECO:0000259" key="1">
    <source>
        <dbReference type="Pfam" id="PF05368"/>
    </source>
</evidence>
<dbReference type="Proteomes" id="UP000036756">
    <property type="component" value="Unassembled WGS sequence"/>
</dbReference>
<protein>
    <submittedName>
        <fullName evidence="2">Putative oxidoreductase YesF</fullName>
        <ecNumber evidence="2">1.-.-.-</ecNumber>
    </submittedName>
</protein>
<dbReference type="RefSeq" id="WP_048569893.1">
    <property type="nucleotide sequence ID" value="NZ_LFVU01000007.1"/>
</dbReference>
<dbReference type="AlphaFoldDB" id="A0A0J8D9D9"/>
<dbReference type="PANTHER" id="PTHR43162:SF1">
    <property type="entry name" value="PRESTALK A DIFFERENTIATION PROTEIN A"/>
    <property type="match status" value="1"/>
</dbReference>
<dbReference type="OrthoDB" id="339107at2"/>
<dbReference type="Pfam" id="PF05368">
    <property type="entry name" value="NmrA"/>
    <property type="match status" value="1"/>
</dbReference>
<accession>A0A0J8D9D9</accession>
<evidence type="ECO:0000313" key="2">
    <source>
        <dbReference type="EMBL" id="KMT22472.1"/>
    </source>
</evidence>
<feature type="domain" description="NmrA-like" evidence="1">
    <location>
        <begin position="2"/>
        <end position="217"/>
    </location>
</feature>
<dbReference type="Gene3D" id="3.90.25.10">
    <property type="entry name" value="UDP-galactose 4-epimerase, domain 1"/>
    <property type="match status" value="1"/>
</dbReference>
<dbReference type="PANTHER" id="PTHR43162">
    <property type="match status" value="1"/>
</dbReference>
<evidence type="ECO:0000313" key="3">
    <source>
        <dbReference type="Proteomes" id="UP000036756"/>
    </source>
</evidence>
<keyword evidence="2" id="KW-0560">Oxidoreductase</keyword>
<dbReference type="InterPro" id="IPR008030">
    <property type="entry name" value="NmrA-like"/>
</dbReference>
<dbReference type="EMBL" id="LFVU01000007">
    <property type="protein sequence ID" value="KMT22472.1"/>
    <property type="molecule type" value="Genomic_DNA"/>
</dbReference>
<dbReference type="STRING" id="1121307.CLCY_10c00170"/>